<evidence type="ECO:0000313" key="4">
    <source>
        <dbReference type="Proteomes" id="UP000642876"/>
    </source>
</evidence>
<organism evidence="2 3">
    <name type="scientific">Corynebacterium lujinxingii</name>
    <dbReference type="NCBI Taxonomy" id="2763010"/>
    <lineage>
        <taxon>Bacteria</taxon>
        <taxon>Bacillati</taxon>
        <taxon>Actinomycetota</taxon>
        <taxon>Actinomycetes</taxon>
        <taxon>Mycobacteriales</taxon>
        <taxon>Corynebacteriaceae</taxon>
        <taxon>Corynebacterium</taxon>
    </lineage>
</organism>
<dbReference type="Proteomes" id="UP000642876">
    <property type="component" value="Unassembled WGS sequence"/>
</dbReference>
<accession>A0A7H0JWM6</accession>
<reference evidence="3 4" key="1">
    <citation type="submission" date="2020-08" db="EMBL/GenBank/DDBJ databases">
        <title>novel species in genus Corynebacterium.</title>
        <authorList>
            <person name="Zhang G."/>
        </authorList>
    </citation>
    <scope>NUCLEOTIDE SEQUENCE [LARGE SCALE GENOMIC DNA]</scope>
    <source>
        <strain evidence="2">Zg-917</strain>
        <strain evidence="3 4">zg-917</strain>
    </source>
</reference>
<name>A0A7H0JWM6_9CORY</name>
<evidence type="ECO:0000313" key="2">
    <source>
        <dbReference type="EMBL" id="QNP89442.1"/>
    </source>
</evidence>
<proteinExistence type="predicted"/>
<gene>
    <name evidence="1" type="ORF">H7348_02250</name>
    <name evidence="2" type="ORF">IAU68_06950</name>
</gene>
<sequence length="174" mass="18540">MTEPAIPADHGLTPDDFPGATALTQDAIDAAVSAVRRLADWHVWPERAETLRVDAPGDKLVALPTKRLVSVESVTVDGREVTIGENDFSEDGTLWIASMTPHPEGRPRRVVAEVVHGFAAPGDVLSLIRSMAGRASAPGQAYQVGRINVGAPGAVTPQSTEWRIIDQIRLGPIP</sequence>
<evidence type="ECO:0000313" key="3">
    <source>
        <dbReference type="Proteomes" id="UP000516235"/>
    </source>
</evidence>
<dbReference type="Proteomes" id="UP000516235">
    <property type="component" value="Chromosome"/>
</dbReference>
<dbReference type="KEGG" id="cluj:IAU68_06950"/>
<dbReference type="EMBL" id="CP061032">
    <property type="protein sequence ID" value="QNP89442.1"/>
    <property type="molecule type" value="Genomic_DNA"/>
</dbReference>
<dbReference type="AlphaFoldDB" id="A0A7H0JWM6"/>
<dbReference type="RefSeq" id="WP_171192586.1">
    <property type="nucleotide sequence ID" value="NZ_CP061032.1"/>
</dbReference>
<evidence type="ECO:0000313" key="1">
    <source>
        <dbReference type="EMBL" id="MBC3178144.1"/>
    </source>
</evidence>
<protein>
    <submittedName>
        <fullName evidence="2">Uncharacterized protein</fullName>
    </submittedName>
</protein>
<dbReference type="EMBL" id="JACMYE010000001">
    <property type="protein sequence ID" value="MBC3178144.1"/>
    <property type="molecule type" value="Genomic_DNA"/>
</dbReference>
<keyword evidence="4" id="KW-1185">Reference proteome</keyword>